<evidence type="ECO:0000256" key="1">
    <source>
        <dbReference type="ARBA" id="ARBA00023125"/>
    </source>
</evidence>
<keyword evidence="1 2" id="KW-0238">DNA-binding</keyword>
<dbReference type="GO" id="GO:0003677">
    <property type="term" value="F:DNA binding"/>
    <property type="evidence" value="ECO:0007669"/>
    <property type="project" value="UniProtKB-UniRule"/>
</dbReference>
<dbReference type="PANTHER" id="PTHR43479">
    <property type="entry name" value="ACREF/ENVCD OPERON REPRESSOR-RELATED"/>
    <property type="match status" value="1"/>
</dbReference>
<dbReference type="AlphaFoldDB" id="A0A2T4LRE7"/>
<gene>
    <name evidence="4" type="ORF">BUY34_08720</name>
</gene>
<dbReference type="PROSITE" id="PS50977">
    <property type="entry name" value="HTH_TETR_2"/>
    <property type="match status" value="1"/>
</dbReference>
<proteinExistence type="predicted"/>
<dbReference type="RefSeq" id="WP_107523557.1">
    <property type="nucleotide sequence ID" value="NZ_JABXXI010000004.1"/>
</dbReference>
<evidence type="ECO:0000313" key="5">
    <source>
        <dbReference type="Proteomes" id="UP000241208"/>
    </source>
</evidence>
<dbReference type="InterPro" id="IPR009057">
    <property type="entry name" value="Homeodomain-like_sf"/>
</dbReference>
<comment type="caution">
    <text evidence="4">The sequence shown here is derived from an EMBL/GenBank/DDBJ whole genome shotgun (WGS) entry which is preliminary data.</text>
</comment>
<dbReference type="EMBL" id="PYZR01000099">
    <property type="protein sequence ID" value="PTF65919.1"/>
    <property type="molecule type" value="Genomic_DNA"/>
</dbReference>
<evidence type="ECO:0000259" key="3">
    <source>
        <dbReference type="PROSITE" id="PS50977"/>
    </source>
</evidence>
<feature type="DNA-binding region" description="H-T-H motif" evidence="2">
    <location>
        <begin position="34"/>
        <end position="53"/>
    </location>
</feature>
<accession>A0A2T4LRE7</accession>
<dbReference type="Gene3D" id="1.10.357.10">
    <property type="entry name" value="Tetracycline Repressor, domain 2"/>
    <property type="match status" value="1"/>
</dbReference>
<dbReference type="STRING" id="29382.BZ166_05395"/>
<dbReference type="InterPro" id="IPR001647">
    <property type="entry name" value="HTH_TetR"/>
</dbReference>
<evidence type="ECO:0000313" key="4">
    <source>
        <dbReference type="EMBL" id="PTF65919.1"/>
    </source>
</evidence>
<feature type="domain" description="HTH tetR-type" evidence="3">
    <location>
        <begin position="11"/>
        <end position="71"/>
    </location>
</feature>
<reference evidence="4 5" key="1">
    <citation type="journal article" date="2016" name="Front. Microbiol.">
        <title>Comprehensive Phylogenetic Analysis of Bovine Non-aureus Staphylococci Species Based on Whole-Genome Sequencing.</title>
        <authorList>
            <person name="Naushad S."/>
            <person name="Barkema H.W."/>
            <person name="Luby C."/>
            <person name="Condas L.A."/>
            <person name="Nobrega D.B."/>
            <person name="Carson D.A."/>
            <person name="De Buck J."/>
        </authorList>
    </citation>
    <scope>NUCLEOTIDE SEQUENCE [LARGE SCALE GENOMIC DNA]</scope>
    <source>
        <strain evidence="4 5">SNUC 3829</strain>
    </source>
</reference>
<dbReference type="Pfam" id="PF00440">
    <property type="entry name" value="TetR_N"/>
    <property type="match status" value="1"/>
</dbReference>
<dbReference type="Proteomes" id="UP000241208">
    <property type="component" value="Unassembled WGS sequence"/>
</dbReference>
<dbReference type="PANTHER" id="PTHR43479:SF7">
    <property type="entry name" value="TETR-FAMILY TRANSCRIPTIONAL REGULATOR"/>
    <property type="match status" value="1"/>
</dbReference>
<evidence type="ECO:0000256" key="2">
    <source>
        <dbReference type="PROSITE-ProRule" id="PRU00335"/>
    </source>
</evidence>
<organism evidence="4 5">
    <name type="scientific">Staphylococcus cohnii</name>
    <dbReference type="NCBI Taxonomy" id="29382"/>
    <lineage>
        <taxon>Bacteria</taxon>
        <taxon>Bacillati</taxon>
        <taxon>Bacillota</taxon>
        <taxon>Bacilli</taxon>
        <taxon>Bacillales</taxon>
        <taxon>Staphylococcaceae</taxon>
        <taxon>Staphylococcus</taxon>
        <taxon>Staphylococcus cohnii species complex</taxon>
    </lineage>
</organism>
<name>A0A2T4LRE7_9STAP</name>
<dbReference type="InterPro" id="IPR050624">
    <property type="entry name" value="HTH-type_Tx_Regulator"/>
</dbReference>
<protein>
    <submittedName>
        <fullName evidence="4">TetR family transcriptional regulator</fullName>
    </submittedName>
</protein>
<sequence>MVQSKSDLRVIKTRKSIMQAFIQLSSDKDFKSITVKDITQEALINRATFYYHFSDIYDLLEKVLAEELLINLNYEYFKDNPLNERTIVDIFKVVAEFQLSLNRRCHRSYPETIDHIVQEHIANVLYKLLADIDFEDDSTRQLAANMISASIYKAAETWYQKNNEMLPEDYIKRITPYMISGLVARD</sequence>
<dbReference type="SUPFAM" id="SSF46689">
    <property type="entry name" value="Homeodomain-like"/>
    <property type="match status" value="1"/>
</dbReference>